<protein>
    <submittedName>
        <fullName evidence="2">Uncharacterized protein</fullName>
    </submittedName>
</protein>
<reference evidence="3" key="1">
    <citation type="journal article" date="2019" name="Int. J. Syst. Evol. Microbiol.">
        <title>The Global Catalogue of Microorganisms (GCM) 10K type strain sequencing project: providing services to taxonomists for standard genome sequencing and annotation.</title>
        <authorList>
            <consortium name="The Broad Institute Genomics Platform"/>
            <consortium name="The Broad Institute Genome Sequencing Center for Infectious Disease"/>
            <person name="Wu L."/>
            <person name="Ma J."/>
        </authorList>
    </citation>
    <scope>NUCLEOTIDE SEQUENCE [LARGE SCALE GENOMIC DNA]</scope>
    <source>
        <strain evidence="3">JCM 17656</strain>
    </source>
</reference>
<keyword evidence="3" id="KW-1185">Reference proteome</keyword>
<feature type="region of interest" description="Disordered" evidence="1">
    <location>
        <begin position="53"/>
        <end position="72"/>
    </location>
</feature>
<gene>
    <name evidence="2" type="ORF">GCM10022295_37820</name>
</gene>
<dbReference type="EMBL" id="BAABCE010000007">
    <property type="protein sequence ID" value="GAA3552293.1"/>
    <property type="molecule type" value="Genomic_DNA"/>
</dbReference>
<accession>A0ABP6WKL8</accession>
<dbReference type="RefSeq" id="WP_346182699.1">
    <property type="nucleotide sequence ID" value="NZ_BAABCE010000007.1"/>
</dbReference>
<evidence type="ECO:0000313" key="3">
    <source>
        <dbReference type="Proteomes" id="UP001500707"/>
    </source>
</evidence>
<organism evidence="2 3">
    <name type="scientific">Streptomyces osmaniensis</name>
    <dbReference type="NCBI Taxonomy" id="593134"/>
    <lineage>
        <taxon>Bacteria</taxon>
        <taxon>Bacillati</taxon>
        <taxon>Actinomycetota</taxon>
        <taxon>Actinomycetes</taxon>
        <taxon>Kitasatosporales</taxon>
        <taxon>Streptomycetaceae</taxon>
        <taxon>Streptomyces</taxon>
    </lineage>
</organism>
<evidence type="ECO:0000256" key="1">
    <source>
        <dbReference type="SAM" id="MobiDB-lite"/>
    </source>
</evidence>
<evidence type="ECO:0000313" key="2">
    <source>
        <dbReference type="EMBL" id="GAA3552293.1"/>
    </source>
</evidence>
<dbReference type="Proteomes" id="UP001500707">
    <property type="component" value="Unassembled WGS sequence"/>
</dbReference>
<name>A0ABP6WKL8_9ACTN</name>
<proteinExistence type="predicted"/>
<comment type="caution">
    <text evidence="2">The sequence shown here is derived from an EMBL/GenBank/DDBJ whole genome shotgun (WGS) entry which is preliminary data.</text>
</comment>
<sequence length="160" mass="17702">MNPGDLASTLVVFLEDRHGNALVRLPNGSKTSLPHECLDLVEAGENLPDHVSRDDLTSGPLREQYRRPAPSHGDPLLTTLAEAMAHLVAAVDTSTDEEASPDAASRWFEYPAYLFDRLSPEDRHRLADLFRGAAMKEPEGPWREALLEVPDGFDLNEDES</sequence>